<feature type="binding site" evidence="8">
    <location>
        <position position="228"/>
    </location>
    <ligand>
        <name>L-serine</name>
        <dbReference type="ChEBI" id="CHEBI:33384"/>
    </ligand>
</feature>
<dbReference type="NCBIfam" id="TIGR00414">
    <property type="entry name" value="serS"/>
    <property type="match status" value="1"/>
</dbReference>
<evidence type="ECO:0000256" key="8">
    <source>
        <dbReference type="PIRSR" id="PIRSR001529-1"/>
    </source>
</evidence>
<accession>A0A0G0HTN7</accession>
<feature type="binding site" evidence="9">
    <location>
        <begin position="348"/>
        <end position="351"/>
    </location>
    <ligand>
        <name>ATP</name>
        <dbReference type="ChEBI" id="CHEBI:30616"/>
    </ligand>
</feature>
<gene>
    <name evidence="12" type="ORF">US28_C0017G0014</name>
</gene>
<keyword evidence="4 9" id="KW-0067">ATP-binding</keyword>
<keyword evidence="3" id="KW-0547">Nucleotide-binding</keyword>
<dbReference type="SUPFAM" id="SSF55681">
    <property type="entry name" value="Class II aaRS and biotin synthetases"/>
    <property type="match status" value="1"/>
</dbReference>
<keyword evidence="5" id="KW-0648">Protein biosynthesis</keyword>
<comment type="caution">
    <text evidence="12">The sequence shown here is derived from an EMBL/GenBank/DDBJ whole genome shotgun (WGS) entry which is preliminary data.</text>
</comment>
<dbReference type="PATRIC" id="fig|1618417.4.peg.676"/>
<dbReference type="PIRSF" id="PIRSF001529">
    <property type="entry name" value="Ser-tRNA-synth_IIa"/>
    <property type="match status" value="1"/>
</dbReference>
<evidence type="ECO:0000256" key="3">
    <source>
        <dbReference type="ARBA" id="ARBA00022741"/>
    </source>
</evidence>
<dbReference type="GO" id="GO:0006434">
    <property type="term" value="P:seryl-tRNA aminoacylation"/>
    <property type="evidence" value="ECO:0007669"/>
    <property type="project" value="UniProtKB-UniRule"/>
</dbReference>
<dbReference type="EC" id="6.1.1.11" evidence="1 7"/>
<feature type="binding site" evidence="8">
    <location>
        <position position="282"/>
    </location>
    <ligand>
        <name>L-serine</name>
        <dbReference type="ChEBI" id="CHEBI:33384"/>
    </ligand>
</feature>
<feature type="coiled-coil region" evidence="10">
    <location>
        <begin position="30"/>
        <end position="90"/>
    </location>
</feature>
<name>A0A0G0HTN7_9BACT</name>
<dbReference type="Gene3D" id="3.30.930.10">
    <property type="entry name" value="Bira Bifunctional Protein, Domain 2"/>
    <property type="match status" value="1"/>
</dbReference>
<dbReference type="AlphaFoldDB" id="A0A0G0HTN7"/>
<evidence type="ECO:0000256" key="2">
    <source>
        <dbReference type="ARBA" id="ARBA00022598"/>
    </source>
</evidence>
<keyword evidence="6" id="KW-0030">Aminoacyl-tRNA synthetase</keyword>
<sequence>MLDINFIRENTDLVKKAVLDKEIKLDVNELLKLDDRRRELLGKVEDLRAQRNQAAKERNIELGKKVKGELDGLEDELRKVEEKFRELMLLAPNIPAPDAPVGKDAQNNEVIYKWGNKPDFDFEVKDHIELGKNLDILDLEQGAKVSGFRGYYLKNEGAVLHWAILRLAMDRILSHGFSLMVPPTLVHEEVLEGSGHFPFGKENIYQIANPGKLDSGEDIKKPVFLTGTSEPSLLAYFMGKTLSEEDLPVKVAAMTQCYRSEVGDYGKDTRGLYRIHEFTKVEQVVICSADLDESEKLFKEMQEISQKILEDLGIPYQVIATSTGDMGAGKYRMNDIEAWMPGRNKYGETHSNSNLTDWQARRLNIKVRYKNEDIKYVYTLNNTVIASPRILIAILENFQQKDGSIKIPDILIPYTGFSEISSKH</sequence>
<evidence type="ECO:0000256" key="10">
    <source>
        <dbReference type="SAM" id="Coils"/>
    </source>
</evidence>
<keyword evidence="10" id="KW-0175">Coiled coil</keyword>
<dbReference type="InterPro" id="IPR002317">
    <property type="entry name" value="Ser-tRNA-ligase_type_1"/>
</dbReference>
<dbReference type="InterPro" id="IPR015866">
    <property type="entry name" value="Ser-tRNA-synth_1_N"/>
</dbReference>
<dbReference type="GO" id="GO:0005524">
    <property type="term" value="F:ATP binding"/>
    <property type="evidence" value="ECO:0007669"/>
    <property type="project" value="UniProtKB-KW"/>
</dbReference>
<dbReference type="PROSITE" id="PS50862">
    <property type="entry name" value="AA_TRNA_LIGASE_II"/>
    <property type="match status" value="1"/>
</dbReference>
<organism evidence="12 13">
    <name type="scientific">Candidatus Daviesbacteria bacterium GW2011_GWA1_36_8</name>
    <dbReference type="NCBI Taxonomy" id="1618417"/>
    <lineage>
        <taxon>Bacteria</taxon>
        <taxon>Candidatus Daviesiibacteriota</taxon>
    </lineage>
</organism>
<evidence type="ECO:0000256" key="4">
    <source>
        <dbReference type="ARBA" id="ARBA00022840"/>
    </source>
</evidence>
<dbReference type="CDD" id="cd00770">
    <property type="entry name" value="SerRS_core"/>
    <property type="match status" value="1"/>
</dbReference>
<feature type="domain" description="Aminoacyl-transfer RNA synthetases class-II family profile" evidence="11">
    <location>
        <begin position="126"/>
        <end position="408"/>
    </location>
</feature>
<dbReference type="Pfam" id="PF02403">
    <property type="entry name" value="Seryl_tRNA_N"/>
    <property type="match status" value="1"/>
</dbReference>
<dbReference type="GO" id="GO:0005737">
    <property type="term" value="C:cytoplasm"/>
    <property type="evidence" value="ECO:0007669"/>
    <property type="project" value="UniProtKB-UniRule"/>
</dbReference>
<dbReference type="Pfam" id="PF00587">
    <property type="entry name" value="tRNA-synt_2b"/>
    <property type="match status" value="1"/>
</dbReference>
<reference evidence="12 13" key="1">
    <citation type="journal article" date="2015" name="Nature">
        <title>rRNA introns, odd ribosomes, and small enigmatic genomes across a large radiation of phyla.</title>
        <authorList>
            <person name="Brown C.T."/>
            <person name="Hug L.A."/>
            <person name="Thomas B.C."/>
            <person name="Sharon I."/>
            <person name="Castelle C.J."/>
            <person name="Singh A."/>
            <person name="Wilkins M.J."/>
            <person name="Williams K.H."/>
            <person name="Banfield J.F."/>
        </authorList>
    </citation>
    <scope>NUCLEOTIDE SEQUENCE [LARGE SCALE GENOMIC DNA]</scope>
</reference>
<dbReference type="InterPro" id="IPR010978">
    <property type="entry name" value="tRNA-bd_arm"/>
</dbReference>
<dbReference type="InterPro" id="IPR033729">
    <property type="entry name" value="SerRS_core"/>
</dbReference>
<dbReference type="InterPro" id="IPR042103">
    <property type="entry name" value="SerRS_1_N_sf"/>
</dbReference>
<evidence type="ECO:0000313" key="12">
    <source>
        <dbReference type="EMBL" id="KKQ15404.1"/>
    </source>
</evidence>
<dbReference type="InterPro" id="IPR006195">
    <property type="entry name" value="aa-tRNA-synth_II"/>
</dbReference>
<dbReference type="Proteomes" id="UP000034448">
    <property type="component" value="Unassembled WGS sequence"/>
</dbReference>
<feature type="site" description="Important for serine binding" evidence="8">
    <location>
        <position position="383"/>
    </location>
</feature>
<evidence type="ECO:0000256" key="9">
    <source>
        <dbReference type="PIRSR" id="PIRSR001529-2"/>
    </source>
</evidence>
<dbReference type="Gene3D" id="1.10.287.40">
    <property type="entry name" value="Serine-tRNA synthetase, tRNA binding domain"/>
    <property type="match status" value="1"/>
</dbReference>
<keyword evidence="2 12" id="KW-0436">Ligase</keyword>
<feature type="binding site" evidence="8">
    <location>
        <position position="259"/>
    </location>
    <ligand>
        <name>L-serine</name>
        <dbReference type="ChEBI" id="CHEBI:33384"/>
    </ligand>
</feature>
<evidence type="ECO:0000256" key="5">
    <source>
        <dbReference type="ARBA" id="ARBA00022917"/>
    </source>
</evidence>
<evidence type="ECO:0000313" key="13">
    <source>
        <dbReference type="Proteomes" id="UP000034448"/>
    </source>
</evidence>
<dbReference type="SUPFAM" id="SSF46589">
    <property type="entry name" value="tRNA-binding arm"/>
    <property type="match status" value="1"/>
</dbReference>
<dbReference type="PRINTS" id="PR00981">
    <property type="entry name" value="TRNASYNTHSER"/>
</dbReference>
<feature type="binding site" evidence="8">
    <location>
        <position position="381"/>
    </location>
    <ligand>
        <name>L-serine</name>
        <dbReference type="ChEBI" id="CHEBI:33384"/>
    </ligand>
</feature>
<dbReference type="EMBL" id="LBSJ01000017">
    <property type="protein sequence ID" value="KKQ15404.1"/>
    <property type="molecule type" value="Genomic_DNA"/>
</dbReference>
<evidence type="ECO:0000256" key="1">
    <source>
        <dbReference type="ARBA" id="ARBA00012840"/>
    </source>
</evidence>
<dbReference type="GO" id="GO:0004828">
    <property type="term" value="F:serine-tRNA ligase activity"/>
    <property type="evidence" value="ECO:0007669"/>
    <property type="project" value="UniProtKB-UniRule"/>
</dbReference>
<evidence type="ECO:0000259" key="11">
    <source>
        <dbReference type="PROSITE" id="PS50862"/>
    </source>
</evidence>
<protein>
    <recommendedName>
        <fullName evidence="1 7">Serine--tRNA ligase</fullName>
        <ecNumber evidence="1 7">6.1.1.11</ecNumber>
    </recommendedName>
</protein>
<evidence type="ECO:0000256" key="7">
    <source>
        <dbReference type="NCBIfam" id="TIGR00414"/>
    </source>
</evidence>
<proteinExistence type="predicted"/>
<feature type="binding site" evidence="9">
    <location>
        <begin position="259"/>
        <end position="261"/>
    </location>
    <ligand>
        <name>ATP</name>
        <dbReference type="ChEBI" id="CHEBI:30616"/>
    </ligand>
</feature>
<evidence type="ECO:0000256" key="6">
    <source>
        <dbReference type="ARBA" id="ARBA00023146"/>
    </source>
</evidence>
<dbReference type="InterPro" id="IPR045864">
    <property type="entry name" value="aa-tRNA-synth_II/BPL/LPL"/>
</dbReference>
<dbReference type="InterPro" id="IPR002314">
    <property type="entry name" value="aa-tRNA-synt_IIb"/>
</dbReference>
<dbReference type="PANTHER" id="PTHR11778">
    <property type="entry name" value="SERYL-TRNA SYNTHETASE"/>
    <property type="match status" value="1"/>
</dbReference>